<dbReference type="InterPro" id="IPR045470">
    <property type="entry name" value="DUF6495"/>
</dbReference>
<dbReference type="Proteomes" id="UP000029221">
    <property type="component" value="Unassembled WGS sequence"/>
</dbReference>
<name>A0A090QQ15_9FLAO</name>
<keyword evidence="2" id="KW-1185">Reference proteome</keyword>
<dbReference type="EMBL" id="BBML01000006">
    <property type="protein sequence ID" value="GAK97571.1"/>
    <property type="molecule type" value="Genomic_DNA"/>
</dbReference>
<dbReference type="AlphaFoldDB" id="A0A090QQ15"/>
<gene>
    <name evidence="1" type="ORF">JCM19294_107</name>
</gene>
<accession>A0A2S7TC45</accession>
<sequence length="159" mass="18514">MKYRRLTKEQLEEMHEEFINFLAAQSIDKKEWDDIKNTQPHVAEQEIDVFSDLVWEGVLNKAEYLEHISAQSMNLFHTGEKEMSLISIIIGNKEIDITTTEGYKWLQDNLLDESVKLFTATKAYGEFPNEDKFKIIESGAVITKGQLYQYFENLVELGN</sequence>
<comment type="caution">
    <text evidence="1">The sequence shown here is derived from an EMBL/GenBank/DDBJ whole genome shotgun (WGS) entry which is preliminary data.</text>
</comment>
<organism evidence="1 2">
    <name type="scientific">Nonlabens tegetincola</name>
    <dbReference type="NCBI Taxonomy" id="323273"/>
    <lineage>
        <taxon>Bacteria</taxon>
        <taxon>Pseudomonadati</taxon>
        <taxon>Bacteroidota</taxon>
        <taxon>Flavobacteriia</taxon>
        <taxon>Flavobacteriales</taxon>
        <taxon>Flavobacteriaceae</taxon>
        <taxon>Nonlabens</taxon>
    </lineage>
</organism>
<evidence type="ECO:0000313" key="2">
    <source>
        <dbReference type="Proteomes" id="UP000029221"/>
    </source>
</evidence>
<evidence type="ECO:0000313" key="1">
    <source>
        <dbReference type="EMBL" id="GAK97571.1"/>
    </source>
</evidence>
<dbReference type="Pfam" id="PF20105">
    <property type="entry name" value="DUF6495"/>
    <property type="match status" value="1"/>
</dbReference>
<accession>A0A090QQ15</accession>
<dbReference type="eggNOG" id="ENOG502ZSZ8">
    <property type="taxonomic scope" value="Bacteria"/>
</dbReference>
<dbReference type="RefSeq" id="WP_042279260.1">
    <property type="nucleotide sequence ID" value="NZ_BBML01000006.1"/>
</dbReference>
<dbReference type="OrthoDB" id="956723at2"/>
<protein>
    <submittedName>
        <fullName evidence="1">Uncharacterized protein</fullName>
    </submittedName>
</protein>
<reference evidence="1" key="1">
    <citation type="journal article" date="2014" name="Genome Announc.">
        <title>Draft Genome Sequences of Marine Flavobacterium Nonlabens Strains NR17, NR24, NR27, NR32, NR33, and Ara13.</title>
        <authorList>
            <person name="Nakanishi M."/>
            <person name="Meirelles P."/>
            <person name="Suzuki R."/>
            <person name="Takatani N."/>
            <person name="Mino S."/>
            <person name="Suda W."/>
            <person name="Oshima K."/>
            <person name="Hattori M."/>
            <person name="Ohkuma M."/>
            <person name="Hosokawa M."/>
            <person name="Miyashita K."/>
            <person name="Thompson F.L."/>
            <person name="Niwa A."/>
            <person name="Sawabe T."/>
            <person name="Sawabe T."/>
        </authorList>
    </citation>
    <scope>NUCLEOTIDE SEQUENCE [LARGE SCALE GENOMIC DNA]</scope>
    <source>
        <strain evidence="1">JCM 19294</strain>
    </source>
</reference>
<dbReference type="STRING" id="319236.BST91_06050"/>
<proteinExistence type="predicted"/>